<dbReference type="Pfam" id="PF00528">
    <property type="entry name" value="BPD_transp_1"/>
    <property type="match status" value="1"/>
</dbReference>
<dbReference type="AlphaFoldDB" id="A0A5C8UUU9"/>
<dbReference type="InterPro" id="IPR035906">
    <property type="entry name" value="MetI-like_sf"/>
</dbReference>
<sequence>MPTGRTSGSRNEPVAEAKRSSTVTKLDNVTKGHPSTATGAPGPAVAVGSAEPRSIRRRRAFTVRRGATMVAFMAPAVLFVAVFIYYPMVSGSQMAFRNWNLNNLTDTAFVGFKNFQTIFADATFYTVLGNTVVWVVASIVPQFVIGFAIALFLRRTFPFRGLYQALIFFPWAISGFLIGILFRWMFNSEFGVINDLLSKAGIIHSPIPWLADPKTAMVAVIIANVWYGVTFFAIIILAALQSVPDEMLEAAALDGAGKARTLFQVIVPYIRITLSLTVLLRVIWIFNFPDIIYGMTGGGPANQTHIVTTWMIATTQRGDYGQASALGLIVVGLLVLFSIFFLTASREKKGDLS</sequence>
<dbReference type="Proteomes" id="UP000321379">
    <property type="component" value="Unassembled WGS sequence"/>
</dbReference>
<dbReference type="CDD" id="cd06261">
    <property type="entry name" value="TM_PBP2"/>
    <property type="match status" value="1"/>
</dbReference>
<comment type="similarity">
    <text evidence="7">Belongs to the binding-protein-dependent transport system permease family.</text>
</comment>
<evidence type="ECO:0000256" key="4">
    <source>
        <dbReference type="ARBA" id="ARBA00022692"/>
    </source>
</evidence>
<dbReference type="GO" id="GO:0005886">
    <property type="term" value="C:plasma membrane"/>
    <property type="evidence" value="ECO:0007669"/>
    <property type="project" value="UniProtKB-SubCell"/>
</dbReference>
<evidence type="ECO:0000256" key="8">
    <source>
        <dbReference type="SAM" id="MobiDB-lite"/>
    </source>
</evidence>
<feature type="transmembrane region" description="Helical" evidence="7">
    <location>
        <begin position="132"/>
        <end position="153"/>
    </location>
</feature>
<dbReference type="PANTHER" id="PTHR43005">
    <property type="entry name" value="BLR7065 PROTEIN"/>
    <property type="match status" value="1"/>
</dbReference>
<organism evidence="10 11">
    <name type="scientific">Lacisediminihabitans profunda</name>
    <dbReference type="NCBI Taxonomy" id="2594790"/>
    <lineage>
        <taxon>Bacteria</taxon>
        <taxon>Bacillati</taxon>
        <taxon>Actinomycetota</taxon>
        <taxon>Actinomycetes</taxon>
        <taxon>Micrococcales</taxon>
        <taxon>Microbacteriaceae</taxon>
        <taxon>Lacisediminihabitans</taxon>
    </lineage>
</organism>
<feature type="transmembrane region" description="Helical" evidence="7">
    <location>
        <begin position="165"/>
        <end position="186"/>
    </location>
</feature>
<evidence type="ECO:0000256" key="1">
    <source>
        <dbReference type="ARBA" id="ARBA00004651"/>
    </source>
</evidence>
<comment type="caution">
    <text evidence="10">The sequence shown here is derived from an EMBL/GenBank/DDBJ whole genome shotgun (WGS) entry which is preliminary data.</text>
</comment>
<dbReference type="PROSITE" id="PS50928">
    <property type="entry name" value="ABC_TM1"/>
    <property type="match status" value="1"/>
</dbReference>
<keyword evidence="3" id="KW-1003">Cell membrane</keyword>
<gene>
    <name evidence="10" type="ORF">FVP33_07665</name>
</gene>
<evidence type="ECO:0000256" key="6">
    <source>
        <dbReference type="ARBA" id="ARBA00023136"/>
    </source>
</evidence>
<evidence type="ECO:0000313" key="11">
    <source>
        <dbReference type="Proteomes" id="UP000321379"/>
    </source>
</evidence>
<evidence type="ECO:0000313" key="10">
    <source>
        <dbReference type="EMBL" id="TXN31416.1"/>
    </source>
</evidence>
<dbReference type="EMBL" id="VRMG01000005">
    <property type="protein sequence ID" value="TXN31416.1"/>
    <property type="molecule type" value="Genomic_DNA"/>
</dbReference>
<evidence type="ECO:0000259" key="9">
    <source>
        <dbReference type="PROSITE" id="PS50928"/>
    </source>
</evidence>
<feature type="domain" description="ABC transmembrane type-1" evidence="9">
    <location>
        <begin position="128"/>
        <end position="341"/>
    </location>
</feature>
<feature type="transmembrane region" description="Helical" evidence="7">
    <location>
        <begin position="216"/>
        <end position="240"/>
    </location>
</feature>
<protein>
    <submittedName>
        <fullName evidence="10">Sugar ABC transporter permease</fullName>
    </submittedName>
</protein>
<comment type="subcellular location">
    <subcellularLocation>
        <location evidence="1 7">Cell membrane</location>
        <topology evidence="1 7">Multi-pass membrane protein</topology>
    </subcellularLocation>
</comment>
<dbReference type="InterPro" id="IPR000515">
    <property type="entry name" value="MetI-like"/>
</dbReference>
<proteinExistence type="inferred from homology"/>
<dbReference type="Gene3D" id="1.10.3720.10">
    <property type="entry name" value="MetI-like"/>
    <property type="match status" value="1"/>
</dbReference>
<feature type="compositionally biased region" description="Polar residues" evidence="8">
    <location>
        <begin position="1"/>
        <end position="10"/>
    </location>
</feature>
<reference evidence="10 11" key="1">
    <citation type="submission" date="2019-08" db="EMBL/GenBank/DDBJ databases">
        <title>Bacterial whole genome sequence for Glaciihabitans sp. CHu50b-6-2.</title>
        <authorList>
            <person name="Jin L."/>
        </authorList>
    </citation>
    <scope>NUCLEOTIDE SEQUENCE [LARGE SCALE GENOMIC DNA]</scope>
    <source>
        <strain evidence="10 11">CHu50b-6-2</strain>
    </source>
</reference>
<keyword evidence="4 7" id="KW-0812">Transmembrane</keyword>
<accession>A0A5C8UUU9</accession>
<keyword evidence="2 7" id="KW-0813">Transport</keyword>
<feature type="region of interest" description="Disordered" evidence="8">
    <location>
        <begin position="1"/>
        <end position="49"/>
    </location>
</feature>
<evidence type="ECO:0000256" key="2">
    <source>
        <dbReference type="ARBA" id="ARBA00022448"/>
    </source>
</evidence>
<feature type="transmembrane region" description="Helical" evidence="7">
    <location>
        <begin position="66"/>
        <end position="86"/>
    </location>
</feature>
<dbReference type="SUPFAM" id="SSF161098">
    <property type="entry name" value="MetI-like"/>
    <property type="match status" value="1"/>
</dbReference>
<name>A0A5C8UUU9_9MICO</name>
<keyword evidence="5 7" id="KW-1133">Transmembrane helix</keyword>
<dbReference type="PANTHER" id="PTHR43005:SF1">
    <property type="entry name" value="SPERMIDINE_PUTRESCINE TRANSPORT SYSTEM PERMEASE PROTEIN"/>
    <property type="match status" value="1"/>
</dbReference>
<feature type="transmembrane region" description="Helical" evidence="7">
    <location>
        <begin position="261"/>
        <end position="286"/>
    </location>
</feature>
<keyword evidence="6 7" id="KW-0472">Membrane</keyword>
<feature type="transmembrane region" description="Helical" evidence="7">
    <location>
        <begin position="325"/>
        <end position="344"/>
    </location>
</feature>
<dbReference type="GO" id="GO:0055085">
    <property type="term" value="P:transmembrane transport"/>
    <property type="evidence" value="ECO:0007669"/>
    <property type="project" value="InterPro"/>
</dbReference>
<evidence type="ECO:0000256" key="5">
    <source>
        <dbReference type="ARBA" id="ARBA00022989"/>
    </source>
</evidence>
<evidence type="ECO:0000256" key="7">
    <source>
        <dbReference type="RuleBase" id="RU363032"/>
    </source>
</evidence>
<evidence type="ECO:0000256" key="3">
    <source>
        <dbReference type="ARBA" id="ARBA00022475"/>
    </source>
</evidence>
<feature type="compositionally biased region" description="Low complexity" evidence="8">
    <location>
        <begin position="34"/>
        <end position="49"/>
    </location>
</feature>
<keyword evidence="11" id="KW-1185">Reference proteome</keyword>